<evidence type="ECO:0000313" key="1">
    <source>
        <dbReference type="EMBL" id="MBV7255216.1"/>
    </source>
</evidence>
<dbReference type="Proteomes" id="UP000722336">
    <property type="component" value="Unassembled WGS sequence"/>
</dbReference>
<sequence>MFDWLARKGEANAPARVPLAFLQDVRGRGADVPRSYEARVWAAMHENPVAARALRLVAEAVGAAPLVIEGGDGDVSALLSAPNPRASGSAFLERLAAHLVLHGNAYVEAAEGGTGKAAELYTLAPERVRIETDAQGWPAAFLYQTGTSEVRLSAPVDDAAGVLHLRSLSPCDDLYGLGALEAASGAVAAHNEAARWNRALLANSARPSGALVFEPKDGGHELSAEQLSRLRGELDEGFAGARRAGRPLLLEGGLKWQAMAMSPADMDFAAGQAAAARDIALALGVPPMLLGLPGDNTYANYAEANRALWRLTVLPLAGRICEALTEWLKFWWADAAVRVDLDKVHALSADRAEMWKRVSAADFLTADEKKRVLGIA</sequence>
<proteinExistence type="predicted"/>
<keyword evidence="2" id="KW-1185">Reference proteome</keyword>
<evidence type="ECO:0000313" key="2">
    <source>
        <dbReference type="Proteomes" id="UP000722336"/>
    </source>
</evidence>
<accession>A0ABS6SAB8</accession>
<dbReference type="InterPro" id="IPR006944">
    <property type="entry name" value="Phage/GTA_portal"/>
</dbReference>
<dbReference type="InterPro" id="IPR006427">
    <property type="entry name" value="Portal_HK97"/>
</dbReference>
<dbReference type="RefSeq" id="WP_218443488.1">
    <property type="nucleotide sequence ID" value="NZ_JAGSPA010000001.1"/>
</dbReference>
<reference evidence="1 2" key="1">
    <citation type="submission" date="2021-04" db="EMBL/GenBank/DDBJ databases">
        <authorList>
            <person name="Pira H."/>
            <person name="Risdian C."/>
            <person name="Wink J."/>
        </authorList>
    </citation>
    <scope>NUCLEOTIDE SEQUENCE [LARGE SCALE GENOMIC DNA]</scope>
    <source>
        <strain evidence="1 2">WHA3</strain>
    </source>
</reference>
<dbReference type="EMBL" id="JAGSPA010000001">
    <property type="protein sequence ID" value="MBV7255216.1"/>
    <property type="molecule type" value="Genomic_DNA"/>
</dbReference>
<name>A0ABS6SAB8_9SPHN</name>
<gene>
    <name evidence="1" type="ORF">KCG44_00305</name>
</gene>
<organism evidence="1 2">
    <name type="scientific">Pacificimonas pallii</name>
    <dbReference type="NCBI Taxonomy" id="2827236"/>
    <lineage>
        <taxon>Bacteria</taxon>
        <taxon>Pseudomonadati</taxon>
        <taxon>Pseudomonadota</taxon>
        <taxon>Alphaproteobacteria</taxon>
        <taxon>Sphingomonadales</taxon>
        <taxon>Sphingosinicellaceae</taxon>
        <taxon>Pacificimonas</taxon>
    </lineage>
</organism>
<dbReference type="NCBIfam" id="TIGR01537">
    <property type="entry name" value="portal_HK97"/>
    <property type="match status" value="1"/>
</dbReference>
<dbReference type="Pfam" id="PF04860">
    <property type="entry name" value="Phage_portal"/>
    <property type="match status" value="1"/>
</dbReference>
<protein>
    <submittedName>
        <fullName evidence="1">Phage portal protein</fullName>
    </submittedName>
</protein>
<comment type="caution">
    <text evidence="1">The sequence shown here is derived from an EMBL/GenBank/DDBJ whole genome shotgun (WGS) entry which is preliminary data.</text>
</comment>